<dbReference type="PANTHER" id="PTHR30040:SF2">
    <property type="entry name" value="FAD:PROTEIN FMN TRANSFERASE"/>
    <property type="match status" value="1"/>
</dbReference>
<comment type="cofactor">
    <cofactor evidence="1">
        <name>Mg(2+)</name>
        <dbReference type="ChEBI" id="CHEBI:18420"/>
    </cofactor>
</comment>
<comment type="catalytic activity">
    <reaction evidence="11 12">
        <text>L-threonyl-[protein] + FAD = FMN-L-threonyl-[protein] + AMP + H(+)</text>
        <dbReference type="Rhea" id="RHEA:36847"/>
        <dbReference type="Rhea" id="RHEA-COMP:11060"/>
        <dbReference type="Rhea" id="RHEA-COMP:11061"/>
        <dbReference type="ChEBI" id="CHEBI:15378"/>
        <dbReference type="ChEBI" id="CHEBI:30013"/>
        <dbReference type="ChEBI" id="CHEBI:57692"/>
        <dbReference type="ChEBI" id="CHEBI:74257"/>
        <dbReference type="ChEBI" id="CHEBI:456215"/>
        <dbReference type="EC" id="2.7.1.180"/>
    </reaction>
</comment>
<evidence type="ECO:0000256" key="9">
    <source>
        <dbReference type="ARBA" id="ARBA00022842"/>
    </source>
</evidence>
<dbReference type="EC" id="2.7.1.180" evidence="3 12"/>
<keyword evidence="5 12" id="KW-0285">Flavoprotein</keyword>
<evidence type="ECO:0000313" key="13">
    <source>
        <dbReference type="EMBL" id="MFC4528376.1"/>
    </source>
</evidence>
<evidence type="ECO:0000256" key="8">
    <source>
        <dbReference type="ARBA" id="ARBA00022827"/>
    </source>
</evidence>
<evidence type="ECO:0000256" key="10">
    <source>
        <dbReference type="ARBA" id="ARBA00031306"/>
    </source>
</evidence>
<keyword evidence="6 12" id="KW-0808">Transferase</keyword>
<evidence type="ECO:0000256" key="1">
    <source>
        <dbReference type="ARBA" id="ARBA00001946"/>
    </source>
</evidence>
<keyword evidence="8 12" id="KW-0274">FAD</keyword>
<dbReference type="EMBL" id="JBHSGA010000020">
    <property type="protein sequence ID" value="MFC4528376.1"/>
    <property type="molecule type" value="Genomic_DNA"/>
</dbReference>
<comment type="similarity">
    <text evidence="2 12">Belongs to the ApbE family.</text>
</comment>
<protein>
    <recommendedName>
        <fullName evidence="4 12">FAD:protein FMN transferase</fullName>
        <ecNumber evidence="3 12">2.7.1.180</ecNumber>
    </recommendedName>
    <alternativeName>
        <fullName evidence="10 12">Flavin transferase</fullName>
    </alternativeName>
</protein>
<evidence type="ECO:0000256" key="4">
    <source>
        <dbReference type="ARBA" id="ARBA00016337"/>
    </source>
</evidence>
<evidence type="ECO:0000256" key="2">
    <source>
        <dbReference type="ARBA" id="ARBA00008282"/>
    </source>
</evidence>
<keyword evidence="7 12" id="KW-0479">Metal-binding</keyword>
<accession>A0ABV9C6E2</accession>
<dbReference type="RefSeq" id="WP_266148302.1">
    <property type="nucleotide sequence ID" value="NZ_CP064028.1"/>
</dbReference>
<keyword evidence="9 12" id="KW-0460">Magnesium</keyword>
<evidence type="ECO:0000256" key="7">
    <source>
        <dbReference type="ARBA" id="ARBA00022723"/>
    </source>
</evidence>
<evidence type="ECO:0000256" key="3">
    <source>
        <dbReference type="ARBA" id="ARBA00011955"/>
    </source>
</evidence>
<reference evidence="14" key="1">
    <citation type="journal article" date="2019" name="Int. J. Syst. Evol. Microbiol.">
        <title>The Global Catalogue of Microorganisms (GCM) 10K type strain sequencing project: providing services to taxonomists for standard genome sequencing and annotation.</title>
        <authorList>
            <consortium name="The Broad Institute Genomics Platform"/>
            <consortium name="The Broad Institute Genome Sequencing Center for Infectious Disease"/>
            <person name="Wu L."/>
            <person name="Ma J."/>
        </authorList>
    </citation>
    <scope>NUCLEOTIDE SEQUENCE [LARGE SCALE GENOMIC DNA]</scope>
    <source>
        <strain evidence="14">CCM 4481</strain>
    </source>
</reference>
<evidence type="ECO:0000256" key="11">
    <source>
        <dbReference type="ARBA" id="ARBA00048540"/>
    </source>
</evidence>
<evidence type="ECO:0000256" key="6">
    <source>
        <dbReference type="ARBA" id="ARBA00022679"/>
    </source>
</evidence>
<dbReference type="Proteomes" id="UP001595961">
    <property type="component" value="Unassembled WGS sequence"/>
</dbReference>
<dbReference type="PANTHER" id="PTHR30040">
    <property type="entry name" value="THIAMINE BIOSYNTHESIS LIPOPROTEIN APBE"/>
    <property type="match status" value="1"/>
</dbReference>
<dbReference type="SUPFAM" id="SSF143631">
    <property type="entry name" value="ApbE-like"/>
    <property type="match status" value="1"/>
</dbReference>
<evidence type="ECO:0000256" key="12">
    <source>
        <dbReference type="PIRNR" id="PIRNR006268"/>
    </source>
</evidence>
<evidence type="ECO:0000313" key="14">
    <source>
        <dbReference type="Proteomes" id="UP001595961"/>
    </source>
</evidence>
<organism evidence="13 14">
    <name type="scientific">Dyella halodurans</name>
    <dbReference type="NCBI Taxonomy" id="1920171"/>
    <lineage>
        <taxon>Bacteria</taxon>
        <taxon>Pseudomonadati</taxon>
        <taxon>Pseudomonadota</taxon>
        <taxon>Gammaproteobacteria</taxon>
        <taxon>Lysobacterales</taxon>
        <taxon>Rhodanobacteraceae</taxon>
        <taxon>Dyella</taxon>
    </lineage>
</organism>
<dbReference type="InterPro" id="IPR003374">
    <property type="entry name" value="ApbE-like_sf"/>
</dbReference>
<sequence>MLTGTPPSRDLVVQSLQGETMGTTWSVRAVLPVELSLRSWRDGIQATLDLVDGQMSTYKPQSALSCFNAAPAGTWHAMPAECFEVVAHALAMARDSGGAYDPTVGPLVNLWGFGPDASRHEPPADEAVAVARERIGWWKLKLDAATRSLYQPGGIYLDLSSVAKGYGVDLVGRYLDSVGVGAWLVEVGGELKGHGSKPDGSPWRIGVERPGAAVGAVENMDQLSQVVTLSGRAIATSGDYRRQFEAGGRSYSHHIDPRTGQPVPHVVASVSVIARDAIQADPLGTLMTVLGPDQGLPYARERGLAVLFLLHGKDGMEERLSPAFAEALRS</sequence>
<dbReference type="Gene3D" id="3.10.520.10">
    <property type="entry name" value="ApbE-like domains"/>
    <property type="match status" value="1"/>
</dbReference>
<comment type="caution">
    <text evidence="13">The sequence shown here is derived from an EMBL/GenBank/DDBJ whole genome shotgun (WGS) entry which is preliminary data.</text>
</comment>
<dbReference type="GO" id="GO:0016740">
    <property type="term" value="F:transferase activity"/>
    <property type="evidence" value="ECO:0007669"/>
    <property type="project" value="UniProtKB-KW"/>
</dbReference>
<proteinExistence type="inferred from homology"/>
<dbReference type="Pfam" id="PF02424">
    <property type="entry name" value="ApbE"/>
    <property type="match status" value="1"/>
</dbReference>
<keyword evidence="14" id="KW-1185">Reference proteome</keyword>
<evidence type="ECO:0000256" key="5">
    <source>
        <dbReference type="ARBA" id="ARBA00022630"/>
    </source>
</evidence>
<name>A0ABV9C6E2_9GAMM</name>
<gene>
    <name evidence="13" type="ORF">ACFO5W_17155</name>
</gene>
<dbReference type="PIRSF" id="PIRSF006268">
    <property type="entry name" value="ApbE"/>
    <property type="match status" value="1"/>
</dbReference>
<dbReference type="InterPro" id="IPR024932">
    <property type="entry name" value="ApbE"/>
</dbReference>